<organism evidence="1 2">
    <name type="scientific">Medicago truncatula</name>
    <name type="common">Barrel medic</name>
    <name type="synonym">Medicago tribuloides</name>
    <dbReference type="NCBI Taxonomy" id="3880"/>
    <lineage>
        <taxon>Eukaryota</taxon>
        <taxon>Viridiplantae</taxon>
        <taxon>Streptophyta</taxon>
        <taxon>Embryophyta</taxon>
        <taxon>Tracheophyta</taxon>
        <taxon>Spermatophyta</taxon>
        <taxon>Magnoliopsida</taxon>
        <taxon>eudicotyledons</taxon>
        <taxon>Gunneridae</taxon>
        <taxon>Pentapetalae</taxon>
        <taxon>rosids</taxon>
        <taxon>fabids</taxon>
        <taxon>Fabales</taxon>
        <taxon>Fabaceae</taxon>
        <taxon>Papilionoideae</taxon>
        <taxon>50 kb inversion clade</taxon>
        <taxon>NPAAA clade</taxon>
        <taxon>Hologalegina</taxon>
        <taxon>IRL clade</taxon>
        <taxon>Trifolieae</taxon>
        <taxon>Medicago</taxon>
    </lineage>
</organism>
<dbReference type="EMBL" id="PSQE01000003">
    <property type="protein sequence ID" value="RHN65582.1"/>
    <property type="molecule type" value="Genomic_DNA"/>
</dbReference>
<name>A0A396IJ16_MEDTR</name>
<dbReference type="Proteomes" id="UP000265566">
    <property type="component" value="Chromosome 3"/>
</dbReference>
<protein>
    <submittedName>
        <fullName evidence="1">Uncharacterized protein</fullName>
    </submittedName>
</protein>
<proteinExistence type="predicted"/>
<reference evidence="2" key="1">
    <citation type="journal article" date="2018" name="Nat. Plants">
        <title>Whole-genome landscape of Medicago truncatula symbiotic genes.</title>
        <authorList>
            <person name="Pecrix Y."/>
            <person name="Staton S.E."/>
            <person name="Sallet E."/>
            <person name="Lelandais-Briere C."/>
            <person name="Moreau S."/>
            <person name="Carrere S."/>
            <person name="Blein T."/>
            <person name="Jardinaud M.F."/>
            <person name="Latrasse D."/>
            <person name="Zouine M."/>
            <person name="Zahm M."/>
            <person name="Kreplak J."/>
            <person name="Mayjonade B."/>
            <person name="Satge C."/>
            <person name="Perez M."/>
            <person name="Cauet S."/>
            <person name="Marande W."/>
            <person name="Chantry-Darmon C."/>
            <person name="Lopez-Roques C."/>
            <person name="Bouchez O."/>
            <person name="Berard A."/>
            <person name="Debelle F."/>
            <person name="Munos S."/>
            <person name="Bendahmane A."/>
            <person name="Berges H."/>
            <person name="Niebel A."/>
            <person name="Buitink J."/>
            <person name="Frugier F."/>
            <person name="Benhamed M."/>
            <person name="Crespi M."/>
            <person name="Gouzy J."/>
            <person name="Gamas P."/>
        </authorList>
    </citation>
    <scope>NUCLEOTIDE SEQUENCE [LARGE SCALE GENOMIC DNA]</scope>
    <source>
        <strain evidence="2">cv. Jemalong A17</strain>
    </source>
</reference>
<comment type="caution">
    <text evidence="1">The sequence shown here is derived from an EMBL/GenBank/DDBJ whole genome shotgun (WGS) entry which is preliminary data.</text>
</comment>
<evidence type="ECO:0000313" key="1">
    <source>
        <dbReference type="EMBL" id="RHN65582.1"/>
    </source>
</evidence>
<evidence type="ECO:0000313" key="2">
    <source>
        <dbReference type="Proteomes" id="UP000265566"/>
    </source>
</evidence>
<sequence>MDSWWLPISSLPVPYPCFEMGKNSNPYLNPVKAGKTRRIGFGSGGYYNILNPTYYFLIKVQ</sequence>
<dbReference type="AlphaFoldDB" id="A0A396IJ16"/>
<dbReference type="Gramene" id="rna13436">
    <property type="protein sequence ID" value="RHN65582.1"/>
    <property type="gene ID" value="gene13436"/>
</dbReference>
<gene>
    <name evidence="1" type="ORF">MtrunA17_Chr3g0081441</name>
</gene>
<accession>A0A396IJ16</accession>